<dbReference type="PANTHER" id="PTHR43646:SF2">
    <property type="entry name" value="GLYCOSYLTRANSFERASE 2-LIKE DOMAIN-CONTAINING PROTEIN"/>
    <property type="match status" value="1"/>
</dbReference>
<dbReference type="EMBL" id="JBHRTA010000004">
    <property type="protein sequence ID" value="MFC3196165.1"/>
    <property type="molecule type" value="Genomic_DNA"/>
</dbReference>
<feature type="domain" description="Glycosyltransferase 2-like" evidence="6">
    <location>
        <begin position="46"/>
        <end position="170"/>
    </location>
</feature>
<protein>
    <submittedName>
        <fullName evidence="7">Glycosyltransferase family 2 protein</fullName>
    </submittedName>
</protein>
<keyword evidence="2" id="KW-1003">Cell membrane</keyword>
<dbReference type="SUPFAM" id="SSF53448">
    <property type="entry name" value="Nucleotide-diphospho-sugar transferases"/>
    <property type="match status" value="1"/>
</dbReference>
<keyword evidence="8" id="KW-1185">Reference proteome</keyword>
<evidence type="ECO:0000259" key="6">
    <source>
        <dbReference type="Pfam" id="PF00535"/>
    </source>
</evidence>
<evidence type="ECO:0000256" key="3">
    <source>
        <dbReference type="ARBA" id="ARBA00022676"/>
    </source>
</evidence>
<dbReference type="PANTHER" id="PTHR43646">
    <property type="entry name" value="GLYCOSYLTRANSFERASE"/>
    <property type="match status" value="1"/>
</dbReference>
<reference evidence="8" key="1">
    <citation type="journal article" date="2019" name="Int. J. Syst. Evol. Microbiol.">
        <title>The Global Catalogue of Microorganisms (GCM) 10K type strain sequencing project: providing services to taxonomists for standard genome sequencing and annotation.</title>
        <authorList>
            <consortium name="The Broad Institute Genomics Platform"/>
            <consortium name="The Broad Institute Genome Sequencing Center for Infectious Disease"/>
            <person name="Wu L."/>
            <person name="Ma J."/>
        </authorList>
    </citation>
    <scope>NUCLEOTIDE SEQUENCE [LARGE SCALE GENOMIC DNA]</scope>
    <source>
        <strain evidence="8">KCTC 52416</strain>
    </source>
</reference>
<evidence type="ECO:0000256" key="4">
    <source>
        <dbReference type="ARBA" id="ARBA00022679"/>
    </source>
</evidence>
<gene>
    <name evidence="7" type="ORF">ACFOET_00930</name>
</gene>
<proteinExistence type="predicted"/>
<dbReference type="RefSeq" id="WP_379018613.1">
    <property type="nucleotide sequence ID" value="NZ_JBHRTA010000004.1"/>
</dbReference>
<comment type="subcellular location">
    <subcellularLocation>
        <location evidence="1">Cell membrane</location>
    </subcellularLocation>
</comment>
<evidence type="ECO:0000256" key="5">
    <source>
        <dbReference type="ARBA" id="ARBA00023136"/>
    </source>
</evidence>
<organism evidence="7 8">
    <name type="scientific">Parapedobacter deserti</name>
    <dbReference type="NCBI Taxonomy" id="1912957"/>
    <lineage>
        <taxon>Bacteria</taxon>
        <taxon>Pseudomonadati</taxon>
        <taxon>Bacteroidota</taxon>
        <taxon>Sphingobacteriia</taxon>
        <taxon>Sphingobacteriales</taxon>
        <taxon>Sphingobacteriaceae</taxon>
        <taxon>Parapedobacter</taxon>
    </lineage>
</organism>
<dbReference type="Gene3D" id="3.90.550.10">
    <property type="entry name" value="Spore Coat Polysaccharide Biosynthesis Protein SpsA, Chain A"/>
    <property type="match status" value="1"/>
</dbReference>
<keyword evidence="3" id="KW-0328">Glycosyltransferase</keyword>
<keyword evidence="5" id="KW-0472">Membrane</keyword>
<dbReference type="Proteomes" id="UP001595526">
    <property type="component" value="Unassembled WGS sequence"/>
</dbReference>
<dbReference type="InterPro" id="IPR001173">
    <property type="entry name" value="Glyco_trans_2-like"/>
</dbReference>
<dbReference type="Pfam" id="PF00535">
    <property type="entry name" value="Glycos_transf_2"/>
    <property type="match status" value="1"/>
</dbReference>
<keyword evidence="4" id="KW-0808">Transferase</keyword>
<dbReference type="CDD" id="cd00761">
    <property type="entry name" value="Glyco_tranf_GTA_type"/>
    <property type="match status" value="1"/>
</dbReference>
<evidence type="ECO:0000313" key="7">
    <source>
        <dbReference type="EMBL" id="MFC3196165.1"/>
    </source>
</evidence>
<evidence type="ECO:0000256" key="2">
    <source>
        <dbReference type="ARBA" id="ARBA00022475"/>
    </source>
</evidence>
<accession>A0ABV7JH31</accession>
<comment type="caution">
    <text evidence="7">The sequence shown here is derived from an EMBL/GenBank/DDBJ whole genome shotgun (WGS) entry which is preliminary data.</text>
</comment>
<sequence length="286" mass="32846">MSALRIPNWVNACNHKFGSYREIPGEVFAQINGRLKRLQSDAPLVSVVIAAWNEEVNILNCIDSLSRMETVLPLEIIVINNNSTDHTDLTLKRLDVGTFLQPIQGPGPARELGQQQSRGKYILLADADCLYPPTWVDDMIGVLKKPKVVCAYGRYSFLPDEKYPRWKLYLLEKMKDMVAELRHFKRPYLNAYGMSMGYIAANGRAIGFVDHNIRGEDGRMCFDLMKFGKIKQMKANRSRVWTAPRTLQSEGSFAKVLFNRIRKEIKRLFSLFRPLPEHDTKTSENY</sequence>
<dbReference type="InterPro" id="IPR029044">
    <property type="entry name" value="Nucleotide-diphossugar_trans"/>
</dbReference>
<evidence type="ECO:0000313" key="8">
    <source>
        <dbReference type="Proteomes" id="UP001595526"/>
    </source>
</evidence>
<evidence type="ECO:0000256" key="1">
    <source>
        <dbReference type="ARBA" id="ARBA00004236"/>
    </source>
</evidence>
<name>A0ABV7JH31_9SPHI</name>